<feature type="transmembrane region" description="Helical" evidence="11">
    <location>
        <begin position="356"/>
        <end position="383"/>
    </location>
</feature>
<comment type="caution">
    <text evidence="12">The sequence shown here is derived from an EMBL/GenBank/DDBJ whole genome shotgun (WGS) entry which is preliminary data.</text>
</comment>
<dbReference type="Gene3D" id="1.20.1530.10">
    <property type="entry name" value="Na+/H+ antiporter like domain"/>
    <property type="match status" value="1"/>
</dbReference>
<evidence type="ECO:0000256" key="5">
    <source>
        <dbReference type="ARBA" id="ARBA00022692"/>
    </source>
</evidence>
<evidence type="ECO:0000256" key="1">
    <source>
        <dbReference type="ARBA" id="ARBA00004429"/>
    </source>
</evidence>
<dbReference type="InterPro" id="IPR004670">
    <property type="entry name" value="NhaA"/>
</dbReference>
<accession>A0A542SQ72</accession>
<keyword evidence="6 11" id="KW-1133">Transmembrane helix</keyword>
<gene>
    <name evidence="11" type="primary">nhaA</name>
    <name evidence="12" type="ORF">FB389_1446</name>
</gene>
<feature type="transmembrane region" description="Helical" evidence="11">
    <location>
        <begin position="287"/>
        <end position="306"/>
    </location>
</feature>
<comment type="catalytic activity">
    <reaction evidence="11">
        <text>Na(+)(in) + 2 H(+)(out) = Na(+)(out) + 2 H(+)(in)</text>
        <dbReference type="Rhea" id="RHEA:29251"/>
        <dbReference type="ChEBI" id="CHEBI:15378"/>
        <dbReference type="ChEBI" id="CHEBI:29101"/>
    </reaction>
</comment>
<evidence type="ECO:0000313" key="12">
    <source>
        <dbReference type="EMBL" id="TQK76756.1"/>
    </source>
</evidence>
<dbReference type="GO" id="GO:0006885">
    <property type="term" value="P:regulation of pH"/>
    <property type="evidence" value="ECO:0007669"/>
    <property type="project" value="UniProtKB-UniRule"/>
</dbReference>
<keyword evidence="5 11" id="KW-0812">Transmembrane</keyword>
<dbReference type="PANTHER" id="PTHR30341">
    <property type="entry name" value="SODIUM ION/PROTON ANTIPORTER NHAA-RELATED"/>
    <property type="match status" value="1"/>
</dbReference>
<dbReference type="Proteomes" id="UP000316181">
    <property type="component" value="Unassembled WGS sequence"/>
</dbReference>
<dbReference type="PANTHER" id="PTHR30341:SF0">
    <property type="entry name" value="NA(+)_H(+) ANTIPORTER NHAA"/>
    <property type="match status" value="1"/>
</dbReference>
<dbReference type="RefSeq" id="WP_246043571.1">
    <property type="nucleotide sequence ID" value="NZ_BAAATB010000010.1"/>
</dbReference>
<feature type="transmembrane region" description="Helical" evidence="11">
    <location>
        <begin position="395"/>
        <end position="414"/>
    </location>
</feature>
<dbReference type="HAMAP" id="MF_01844">
    <property type="entry name" value="NhaA"/>
    <property type="match status" value="1"/>
</dbReference>
<dbReference type="NCBIfam" id="TIGR00773">
    <property type="entry name" value="NhaA"/>
    <property type="match status" value="1"/>
</dbReference>
<keyword evidence="2 11" id="KW-0813">Transport</keyword>
<feature type="transmembrane region" description="Helical" evidence="11">
    <location>
        <begin position="246"/>
        <end position="266"/>
    </location>
</feature>
<dbReference type="Pfam" id="PF06965">
    <property type="entry name" value="Na_H_antiport_1"/>
    <property type="match status" value="1"/>
</dbReference>
<keyword evidence="4 11" id="KW-1003">Cell membrane</keyword>
<sequence>MPHRPISLWMPASLRAHRPTWIELRTRLASDVVGGALLLLATGAALVISNSAAAYAYTAVRDYTIGPAGLHLNLSIGDWIRDGLLAIFFFVVGLELKQEFVTGRLRDPRQAAVPVLAACGGAIAPALIFVAINTFAPGGHTTGWAVPTATDIAFSAAILAVAGRYLPAALRVFLLTLAIADDLIAIVIIALTLSPSLHFGPLVGAVIALGAFAALVRRGVRTPWILVPLAVTTWALVHAGGIHPTIAAVALACTVPAVPTTAAHVATPATGGGNRYIAVSTRMLERLSPISTLFVLPVFAFFAAGIDLRGDGGAGSIFNPVTLGVVAGLVIGKPLGIVGATYLATRLRTFTVDPALTWSDLVAMGMTAGIGFTISLLIGDLAFGAGSLADTQAKLGVLLGSAAAGIIGTVLLVMRGQRHKATRQV</sequence>
<organism evidence="12 13">
    <name type="scientific">Rarobacter incanus</name>
    <dbReference type="NCBI Taxonomy" id="153494"/>
    <lineage>
        <taxon>Bacteria</taxon>
        <taxon>Bacillati</taxon>
        <taxon>Actinomycetota</taxon>
        <taxon>Actinomycetes</taxon>
        <taxon>Micrococcales</taxon>
        <taxon>Rarobacteraceae</taxon>
        <taxon>Rarobacter</taxon>
    </lineage>
</organism>
<reference evidence="12 13" key="1">
    <citation type="submission" date="2019-06" db="EMBL/GenBank/DDBJ databases">
        <title>Sequencing the genomes of 1000 actinobacteria strains.</title>
        <authorList>
            <person name="Klenk H.-P."/>
        </authorList>
    </citation>
    <scope>NUCLEOTIDE SEQUENCE [LARGE SCALE GENOMIC DNA]</scope>
    <source>
        <strain evidence="12 13">DSM 10596</strain>
    </source>
</reference>
<keyword evidence="8 11" id="KW-0406">Ion transport</keyword>
<evidence type="ECO:0000256" key="4">
    <source>
        <dbReference type="ARBA" id="ARBA00022475"/>
    </source>
</evidence>
<dbReference type="AlphaFoldDB" id="A0A542SQ72"/>
<feature type="transmembrane region" description="Helical" evidence="11">
    <location>
        <begin position="199"/>
        <end position="216"/>
    </location>
</feature>
<proteinExistence type="inferred from homology"/>
<evidence type="ECO:0000256" key="6">
    <source>
        <dbReference type="ARBA" id="ARBA00022989"/>
    </source>
</evidence>
<evidence type="ECO:0000256" key="8">
    <source>
        <dbReference type="ARBA" id="ARBA00023065"/>
    </source>
</evidence>
<protein>
    <recommendedName>
        <fullName evidence="11">Na(+)/H(+) antiporter NhaA</fullName>
    </recommendedName>
    <alternativeName>
        <fullName evidence="11">Sodium/proton antiporter NhaA</fullName>
    </alternativeName>
</protein>
<dbReference type="EMBL" id="VFNV01000001">
    <property type="protein sequence ID" value="TQK76756.1"/>
    <property type="molecule type" value="Genomic_DNA"/>
</dbReference>
<evidence type="ECO:0000256" key="2">
    <source>
        <dbReference type="ARBA" id="ARBA00022448"/>
    </source>
</evidence>
<feature type="transmembrane region" description="Helical" evidence="11">
    <location>
        <begin position="80"/>
        <end position="96"/>
    </location>
</feature>
<evidence type="ECO:0000256" key="3">
    <source>
        <dbReference type="ARBA" id="ARBA00022449"/>
    </source>
</evidence>
<name>A0A542SQ72_9MICO</name>
<keyword evidence="9 11" id="KW-0472">Membrane</keyword>
<evidence type="ECO:0000256" key="11">
    <source>
        <dbReference type="HAMAP-Rule" id="MF_01844"/>
    </source>
</evidence>
<dbReference type="GO" id="GO:0005886">
    <property type="term" value="C:plasma membrane"/>
    <property type="evidence" value="ECO:0007669"/>
    <property type="project" value="UniProtKB-SubCell"/>
</dbReference>
<dbReference type="GO" id="GO:0015385">
    <property type="term" value="F:sodium:proton antiporter activity"/>
    <property type="evidence" value="ECO:0007669"/>
    <property type="project" value="UniProtKB-UniRule"/>
</dbReference>
<keyword evidence="3 11" id="KW-0050">Antiport</keyword>
<keyword evidence="10 11" id="KW-0739">Sodium transport</keyword>
<evidence type="ECO:0000256" key="7">
    <source>
        <dbReference type="ARBA" id="ARBA00023053"/>
    </source>
</evidence>
<dbReference type="InterPro" id="IPR023171">
    <property type="entry name" value="Na/H_antiporter_dom_sf"/>
</dbReference>
<feature type="transmembrane region" description="Helical" evidence="11">
    <location>
        <begin position="318"/>
        <end position="344"/>
    </location>
</feature>
<keyword evidence="13" id="KW-1185">Reference proteome</keyword>
<comment type="subcellular location">
    <subcellularLocation>
        <location evidence="1">Cell inner membrane</location>
        <topology evidence="1">Multi-pass membrane protein</topology>
    </subcellularLocation>
    <subcellularLocation>
        <location evidence="11">Cell membrane</location>
        <topology evidence="11">Multi-pass membrane protein</topology>
    </subcellularLocation>
</comment>
<feature type="transmembrane region" description="Helical" evidence="11">
    <location>
        <begin position="223"/>
        <end position="240"/>
    </location>
</feature>
<evidence type="ECO:0000256" key="10">
    <source>
        <dbReference type="ARBA" id="ARBA00023201"/>
    </source>
</evidence>
<feature type="transmembrane region" description="Helical" evidence="11">
    <location>
        <begin position="144"/>
        <end position="165"/>
    </location>
</feature>
<evidence type="ECO:0000313" key="13">
    <source>
        <dbReference type="Proteomes" id="UP000316181"/>
    </source>
</evidence>
<evidence type="ECO:0000256" key="9">
    <source>
        <dbReference type="ARBA" id="ARBA00023136"/>
    </source>
</evidence>
<keyword evidence="7 11" id="KW-0915">Sodium</keyword>
<feature type="transmembrane region" description="Helical" evidence="11">
    <location>
        <begin position="172"/>
        <end position="193"/>
    </location>
</feature>
<feature type="transmembrane region" description="Helical" evidence="11">
    <location>
        <begin position="111"/>
        <end position="132"/>
    </location>
</feature>
<comment type="function">
    <text evidence="11">Na(+)/H(+) antiporter that extrudes sodium in exchange for external protons.</text>
</comment>
<comment type="similarity">
    <text evidence="11">Belongs to the NhaA Na(+)/H(+) (TC 2.A.33) antiporter family.</text>
</comment>